<sequence>MIRYALPVIFLLGCSDSPPTTPETRPVENPNAGNTAIYDVDADDPYEIADSSFLDLSPGMALPQTESLREAGVLTVGDQTFDRYFLTGRRQDTLAYLLVDRGDRFISAIHITSSDVVTRDGLRVGNTYGELVERLGKLPAPSTVAGRPVIKGPDWLSYQLGAYAPSASGAGVPAETPIEEIILIRQ</sequence>
<protein>
    <submittedName>
        <fullName evidence="1">Uncharacterized protein</fullName>
    </submittedName>
</protein>
<dbReference type="OrthoDB" id="1495501at2"/>
<organism evidence="1 2">
    <name type="scientific">Neolewinella litorea</name>
    <dbReference type="NCBI Taxonomy" id="2562452"/>
    <lineage>
        <taxon>Bacteria</taxon>
        <taxon>Pseudomonadati</taxon>
        <taxon>Bacteroidota</taxon>
        <taxon>Saprospiria</taxon>
        <taxon>Saprospirales</taxon>
        <taxon>Lewinellaceae</taxon>
        <taxon>Neolewinella</taxon>
    </lineage>
</organism>
<proteinExistence type="predicted"/>
<gene>
    <name evidence="1" type="ORF">E4021_03620</name>
</gene>
<accession>A0A4S4NR83</accession>
<name>A0A4S4NR83_9BACT</name>
<dbReference type="EMBL" id="SRSF01000001">
    <property type="protein sequence ID" value="THH41697.1"/>
    <property type="molecule type" value="Genomic_DNA"/>
</dbReference>
<dbReference type="RefSeq" id="WP_136456540.1">
    <property type="nucleotide sequence ID" value="NZ_SRSF01000001.1"/>
</dbReference>
<comment type="caution">
    <text evidence="1">The sequence shown here is derived from an EMBL/GenBank/DDBJ whole genome shotgun (WGS) entry which is preliminary data.</text>
</comment>
<reference evidence="1 2" key="1">
    <citation type="submission" date="2019-04" db="EMBL/GenBank/DDBJ databases">
        <title>Lewinella litorea sp. nov., isolated from a marine sand.</title>
        <authorList>
            <person name="Yoon J.-H."/>
        </authorList>
    </citation>
    <scope>NUCLEOTIDE SEQUENCE [LARGE SCALE GENOMIC DNA]</scope>
    <source>
        <strain evidence="1 2">HSMS-39</strain>
    </source>
</reference>
<evidence type="ECO:0000313" key="1">
    <source>
        <dbReference type="EMBL" id="THH41697.1"/>
    </source>
</evidence>
<dbReference type="Proteomes" id="UP000308528">
    <property type="component" value="Unassembled WGS sequence"/>
</dbReference>
<evidence type="ECO:0000313" key="2">
    <source>
        <dbReference type="Proteomes" id="UP000308528"/>
    </source>
</evidence>
<keyword evidence="2" id="KW-1185">Reference proteome</keyword>
<dbReference type="AlphaFoldDB" id="A0A4S4NR83"/>